<dbReference type="CDD" id="cd05466">
    <property type="entry name" value="PBP2_LTTR_substrate"/>
    <property type="match status" value="1"/>
</dbReference>
<keyword evidence="7" id="KW-1185">Reference proteome</keyword>
<evidence type="ECO:0000313" key="6">
    <source>
        <dbReference type="EMBL" id="OBV38012.1"/>
    </source>
</evidence>
<dbReference type="RefSeq" id="WP_065309523.1">
    <property type="nucleotide sequence ID" value="NZ_LOCQ01000059.1"/>
</dbReference>
<dbReference type="OrthoDB" id="9803735at2"/>
<comment type="similarity">
    <text evidence="1">Belongs to the LysR transcriptional regulatory family.</text>
</comment>
<dbReference type="PANTHER" id="PTHR30126:SF77">
    <property type="entry name" value="TRANSCRIPTIONAL REGULATORY PROTEIN"/>
    <property type="match status" value="1"/>
</dbReference>
<gene>
    <name evidence="6" type="ORF">ASR47_1004287</name>
</gene>
<dbReference type="Gene3D" id="1.10.10.10">
    <property type="entry name" value="Winged helix-like DNA-binding domain superfamily/Winged helix DNA-binding domain"/>
    <property type="match status" value="1"/>
</dbReference>
<dbReference type="GO" id="GO:0003700">
    <property type="term" value="F:DNA-binding transcription factor activity"/>
    <property type="evidence" value="ECO:0007669"/>
    <property type="project" value="InterPro"/>
</dbReference>
<dbReference type="PATRIC" id="fig|1747903.4.peg.1545"/>
<keyword evidence="3 6" id="KW-0238">DNA-binding</keyword>
<dbReference type="InterPro" id="IPR005119">
    <property type="entry name" value="LysR_subst-bd"/>
</dbReference>
<evidence type="ECO:0000256" key="2">
    <source>
        <dbReference type="ARBA" id="ARBA00023015"/>
    </source>
</evidence>
<dbReference type="SUPFAM" id="SSF53850">
    <property type="entry name" value="Periplasmic binding protein-like II"/>
    <property type="match status" value="1"/>
</dbReference>
<organism evidence="6 7">
    <name type="scientific">Janthinobacterium psychrotolerans</name>
    <dbReference type="NCBI Taxonomy" id="1747903"/>
    <lineage>
        <taxon>Bacteria</taxon>
        <taxon>Pseudomonadati</taxon>
        <taxon>Pseudomonadota</taxon>
        <taxon>Betaproteobacteria</taxon>
        <taxon>Burkholderiales</taxon>
        <taxon>Oxalobacteraceae</taxon>
        <taxon>Janthinobacterium</taxon>
    </lineage>
</organism>
<proteinExistence type="inferred from homology"/>
<protein>
    <submittedName>
        <fullName evidence="6">DNA-binding transcriptional regulator, LysR family</fullName>
    </submittedName>
</protein>
<evidence type="ECO:0000256" key="4">
    <source>
        <dbReference type="ARBA" id="ARBA00023163"/>
    </source>
</evidence>
<sequence>MNTRFLETFITLAQLRSFRATARALHATPAAISLRIKSLEEELQTELVDRGSKEFRLTPHAEYLLNHAKAVVDATRRLQTAAHKDSAIRGRLRLGVIESVVHSWLAQYIRELNVLYPELEIDLAVDISHVLERRLRARELDLVIQVEGVAGNEIVSQALAVYPLRWIARRGLLDMRQDGLLQRLLQWPILTFGRGTAPQRAVEDIVGKMANLAQIPLEQTRITCSPSVAAIVQLVRDGYGVAAIPGLFVLKALEDGEFVELPVQPEPPHIIVAMCFHANADMLVHKAATAARHACANYCRQQGTRYIKPLG</sequence>
<dbReference type="InterPro" id="IPR000847">
    <property type="entry name" value="LysR_HTH_N"/>
</dbReference>
<dbReference type="InterPro" id="IPR036390">
    <property type="entry name" value="WH_DNA-bd_sf"/>
</dbReference>
<dbReference type="PANTHER" id="PTHR30126">
    <property type="entry name" value="HTH-TYPE TRANSCRIPTIONAL REGULATOR"/>
    <property type="match status" value="1"/>
</dbReference>
<evidence type="ECO:0000313" key="7">
    <source>
        <dbReference type="Proteomes" id="UP000092713"/>
    </source>
</evidence>
<dbReference type="InterPro" id="IPR036388">
    <property type="entry name" value="WH-like_DNA-bd_sf"/>
</dbReference>
<dbReference type="Gene3D" id="3.40.190.10">
    <property type="entry name" value="Periplasmic binding protein-like II"/>
    <property type="match status" value="2"/>
</dbReference>
<dbReference type="AlphaFoldDB" id="A0A1A7BWX5"/>
<evidence type="ECO:0000259" key="5">
    <source>
        <dbReference type="PROSITE" id="PS50931"/>
    </source>
</evidence>
<feature type="domain" description="HTH lysR-type" evidence="5">
    <location>
        <begin position="1"/>
        <end position="58"/>
    </location>
</feature>
<reference evidence="6 7" key="1">
    <citation type="submission" date="2016-04" db="EMBL/GenBank/DDBJ databases">
        <title>Draft genome sequence of Janthinobacterium psychrotolerans sp. nov., isolated from freshwater sediments in Denmark.</title>
        <authorList>
            <person name="Gong X."/>
            <person name="Skrivergaard S."/>
            <person name="Korsgaard B.S."/>
            <person name="Schreiber L."/>
            <person name="Marshall I.P."/>
            <person name="Finster K."/>
            <person name="Schramm A."/>
        </authorList>
    </citation>
    <scope>NUCLEOTIDE SEQUENCE [LARGE SCALE GENOMIC DNA]</scope>
    <source>
        <strain evidence="6 7">S3-2</strain>
    </source>
</reference>
<dbReference type="SUPFAM" id="SSF46785">
    <property type="entry name" value="Winged helix' DNA-binding domain"/>
    <property type="match status" value="1"/>
</dbReference>
<dbReference type="GO" id="GO:0000976">
    <property type="term" value="F:transcription cis-regulatory region binding"/>
    <property type="evidence" value="ECO:0007669"/>
    <property type="project" value="TreeGrafter"/>
</dbReference>
<dbReference type="PROSITE" id="PS50931">
    <property type="entry name" value="HTH_LYSR"/>
    <property type="match status" value="1"/>
</dbReference>
<keyword evidence="4" id="KW-0804">Transcription</keyword>
<dbReference type="Proteomes" id="UP000092713">
    <property type="component" value="Unassembled WGS sequence"/>
</dbReference>
<name>A0A1A7BWX5_9BURK</name>
<dbReference type="Pfam" id="PF03466">
    <property type="entry name" value="LysR_substrate"/>
    <property type="match status" value="1"/>
</dbReference>
<comment type="caution">
    <text evidence="6">The sequence shown here is derived from an EMBL/GenBank/DDBJ whole genome shotgun (WGS) entry which is preliminary data.</text>
</comment>
<evidence type="ECO:0000256" key="1">
    <source>
        <dbReference type="ARBA" id="ARBA00009437"/>
    </source>
</evidence>
<keyword evidence="2" id="KW-0805">Transcription regulation</keyword>
<evidence type="ECO:0000256" key="3">
    <source>
        <dbReference type="ARBA" id="ARBA00023125"/>
    </source>
</evidence>
<accession>A0A1A7BWX5</accession>
<dbReference type="STRING" id="1747903.ASR47_1004287"/>
<dbReference type="EMBL" id="LOCQ01000059">
    <property type="protein sequence ID" value="OBV38012.1"/>
    <property type="molecule type" value="Genomic_DNA"/>
</dbReference>
<dbReference type="Pfam" id="PF00126">
    <property type="entry name" value="HTH_1"/>
    <property type="match status" value="1"/>
</dbReference>